<dbReference type="AlphaFoldDB" id="A0A6J6VPT7"/>
<dbReference type="EMBL" id="CAFAAB010000001">
    <property type="protein sequence ID" value="CAB4772768.1"/>
    <property type="molecule type" value="Genomic_DNA"/>
</dbReference>
<feature type="domain" description="HIT" evidence="2">
    <location>
        <begin position="31"/>
        <end position="141"/>
    </location>
</feature>
<evidence type="ECO:0000256" key="1">
    <source>
        <dbReference type="ARBA" id="ARBA00022741"/>
    </source>
</evidence>
<dbReference type="PANTHER" id="PTHR42997">
    <property type="entry name" value="HIT FAMILY HYDROLASE"/>
    <property type="match status" value="1"/>
</dbReference>
<name>A0A6J6VPT7_9ZZZZ</name>
<dbReference type="InterPro" id="IPR052908">
    <property type="entry name" value="AP-4-A_phosphorylase"/>
</dbReference>
<gene>
    <name evidence="3" type="ORF">UFOPK2958_00013</name>
</gene>
<dbReference type="PROSITE" id="PS51084">
    <property type="entry name" value="HIT_2"/>
    <property type="match status" value="1"/>
</dbReference>
<dbReference type="Pfam" id="PF01230">
    <property type="entry name" value="HIT"/>
    <property type="match status" value="1"/>
</dbReference>
<proteinExistence type="predicted"/>
<dbReference type="GO" id="GO:0000166">
    <property type="term" value="F:nucleotide binding"/>
    <property type="evidence" value="ECO:0007669"/>
    <property type="project" value="UniProtKB-KW"/>
</dbReference>
<dbReference type="InterPro" id="IPR036265">
    <property type="entry name" value="HIT-like_sf"/>
</dbReference>
<dbReference type="SUPFAM" id="SSF54197">
    <property type="entry name" value="HIT-like"/>
    <property type="match status" value="1"/>
</dbReference>
<dbReference type="GO" id="GO:0003824">
    <property type="term" value="F:catalytic activity"/>
    <property type="evidence" value="ECO:0007669"/>
    <property type="project" value="InterPro"/>
</dbReference>
<accession>A0A6J6VPT7</accession>
<dbReference type="InterPro" id="IPR011146">
    <property type="entry name" value="HIT-like"/>
</dbReference>
<keyword evidence="1" id="KW-0547">Nucleotide-binding</keyword>
<organism evidence="3">
    <name type="scientific">freshwater metagenome</name>
    <dbReference type="NCBI Taxonomy" id="449393"/>
    <lineage>
        <taxon>unclassified sequences</taxon>
        <taxon>metagenomes</taxon>
        <taxon>ecological metagenomes</taxon>
    </lineage>
</organism>
<dbReference type="CDD" id="cd01275">
    <property type="entry name" value="FHIT"/>
    <property type="match status" value="1"/>
</dbReference>
<evidence type="ECO:0000313" key="3">
    <source>
        <dbReference type="EMBL" id="CAB4772768.1"/>
    </source>
</evidence>
<dbReference type="InterPro" id="IPR039383">
    <property type="entry name" value="FHIT"/>
</dbReference>
<sequence>MPLDRLSAAWREQYVQDATLSERLGSSSECVFCDLLTDGVSESSGIITMTTFSFLILNAFPYGSGHVLVLPRRHIQSLEELTDEEAVDFFALLRRSVVVLKKTYGPDGLNVGFNLGRAAGAGIPQHLHGHILPRWNGDTNFMTTLGETRILPESLTSTWSKISVVLNGPDFDSGAN</sequence>
<dbReference type="PANTHER" id="PTHR42997:SF1">
    <property type="entry name" value="AP-4-A PHOSPHORYLASE"/>
    <property type="match status" value="1"/>
</dbReference>
<protein>
    <submittedName>
        <fullName evidence="3">Unannotated protein</fullName>
    </submittedName>
</protein>
<reference evidence="3" key="1">
    <citation type="submission" date="2020-05" db="EMBL/GenBank/DDBJ databases">
        <authorList>
            <person name="Chiriac C."/>
            <person name="Salcher M."/>
            <person name="Ghai R."/>
            <person name="Kavagutti S V."/>
        </authorList>
    </citation>
    <scope>NUCLEOTIDE SEQUENCE</scope>
</reference>
<dbReference type="Gene3D" id="3.30.428.10">
    <property type="entry name" value="HIT-like"/>
    <property type="match status" value="1"/>
</dbReference>
<evidence type="ECO:0000259" key="2">
    <source>
        <dbReference type="PROSITE" id="PS51084"/>
    </source>
</evidence>